<protein>
    <submittedName>
        <fullName evidence="2">Uncharacterized protein</fullName>
    </submittedName>
</protein>
<evidence type="ECO:0000313" key="2">
    <source>
        <dbReference type="EMBL" id="KKN39570.1"/>
    </source>
</evidence>
<comment type="caution">
    <text evidence="2">The sequence shown here is derived from an EMBL/GenBank/DDBJ whole genome shotgun (WGS) entry which is preliminary data.</text>
</comment>
<dbReference type="AlphaFoldDB" id="A0A0F9Q6E5"/>
<evidence type="ECO:0000256" key="1">
    <source>
        <dbReference type="SAM" id="Coils"/>
    </source>
</evidence>
<accession>A0A0F9Q6E5</accession>
<keyword evidence="1" id="KW-0175">Coiled coil</keyword>
<organism evidence="2">
    <name type="scientific">marine sediment metagenome</name>
    <dbReference type="NCBI Taxonomy" id="412755"/>
    <lineage>
        <taxon>unclassified sequences</taxon>
        <taxon>metagenomes</taxon>
        <taxon>ecological metagenomes</taxon>
    </lineage>
</organism>
<sequence length="102" mass="12312">MKEEKQERKDLKREARYEKQDIKEKTKKVKRILHSKVRKFDSRESELFLKFLSAQPDAILKHDAVELVWTFIMFLKTSGYHILHGNTIFCMPLTRMIKMKDL</sequence>
<proteinExistence type="predicted"/>
<feature type="coiled-coil region" evidence="1">
    <location>
        <begin position="1"/>
        <end position="28"/>
    </location>
</feature>
<reference evidence="2" key="1">
    <citation type="journal article" date="2015" name="Nature">
        <title>Complex archaea that bridge the gap between prokaryotes and eukaryotes.</title>
        <authorList>
            <person name="Spang A."/>
            <person name="Saw J.H."/>
            <person name="Jorgensen S.L."/>
            <person name="Zaremba-Niedzwiedzka K."/>
            <person name="Martijn J."/>
            <person name="Lind A.E."/>
            <person name="van Eijk R."/>
            <person name="Schleper C."/>
            <person name="Guy L."/>
            <person name="Ettema T.J."/>
        </authorList>
    </citation>
    <scope>NUCLEOTIDE SEQUENCE</scope>
</reference>
<name>A0A0F9Q6E5_9ZZZZ</name>
<dbReference type="EMBL" id="LAZR01001756">
    <property type="protein sequence ID" value="KKN39570.1"/>
    <property type="molecule type" value="Genomic_DNA"/>
</dbReference>
<gene>
    <name evidence="2" type="ORF">LCGC14_0742180</name>
</gene>